<organism evidence="3 4">
    <name type="scientific">Bacteroides cellulosilyticus</name>
    <dbReference type="NCBI Taxonomy" id="246787"/>
    <lineage>
        <taxon>Bacteria</taxon>
        <taxon>Pseudomonadati</taxon>
        <taxon>Bacteroidota</taxon>
        <taxon>Bacteroidia</taxon>
        <taxon>Bacteroidales</taxon>
        <taxon>Bacteroidaceae</taxon>
        <taxon>Bacteroides</taxon>
    </lineage>
</organism>
<dbReference type="GO" id="GO:0016747">
    <property type="term" value="F:acyltransferase activity, transferring groups other than amino-acyl groups"/>
    <property type="evidence" value="ECO:0007669"/>
    <property type="project" value="InterPro"/>
</dbReference>
<keyword evidence="1" id="KW-1133">Transmembrane helix</keyword>
<accession>A0A0P0GEH8</accession>
<evidence type="ECO:0000256" key="1">
    <source>
        <dbReference type="SAM" id="Phobius"/>
    </source>
</evidence>
<feature type="transmembrane region" description="Helical" evidence="1">
    <location>
        <begin position="275"/>
        <end position="298"/>
    </location>
</feature>
<dbReference type="PANTHER" id="PTHR23028:SF53">
    <property type="entry name" value="ACYL_TRANSF_3 DOMAIN-CONTAINING PROTEIN"/>
    <property type="match status" value="1"/>
</dbReference>
<dbReference type="PATRIC" id="fig|246787.4.peg.1149"/>
<dbReference type="InterPro" id="IPR050879">
    <property type="entry name" value="Acyltransferase_3"/>
</dbReference>
<dbReference type="EMBL" id="CP012801">
    <property type="protein sequence ID" value="ALJ58376.1"/>
    <property type="molecule type" value="Genomic_DNA"/>
</dbReference>
<dbReference type="InterPro" id="IPR002656">
    <property type="entry name" value="Acyl_transf_3_dom"/>
</dbReference>
<reference evidence="3 4" key="1">
    <citation type="journal article" date="2015" name="Science">
        <title>Genetic determinants of in vivo fitness and diet responsiveness in multiple human gut Bacteroides.</title>
        <authorList>
            <person name="Wu M."/>
            <person name="McNulty N.P."/>
            <person name="Rodionov D.A."/>
            <person name="Khoroshkin M.S."/>
            <person name="Griffin N.W."/>
            <person name="Cheng J."/>
            <person name="Latreille P."/>
            <person name="Kerstetter R.A."/>
            <person name="Terrapon N."/>
            <person name="Henrissat B."/>
            <person name="Osterman A.L."/>
            <person name="Gordon J.I."/>
        </authorList>
    </citation>
    <scope>NUCLEOTIDE SEQUENCE [LARGE SCALE GENOMIC DNA]</scope>
    <source>
        <strain evidence="3 4">WH2</strain>
    </source>
</reference>
<feature type="transmembrane region" description="Helical" evidence="1">
    <location>
        <begin position="157"/>
        <end position="176"/>
    </location>
</feature>
<feature type="transmembrane region" description="Helical" evidence="1">
    <location>
        <begin position="131"/>
        <end position="150"/>
    </location>
</feature>
<keyword evidence="1" id="KW-0812">Transmembrane</keyword>
<evidence type="ECO:0000259" key="2">
    <source>
        <dbReference type="Pfam" id="PF01757"/>
    </source>
</evidence>
<feature type="transmembrane region" description="Helical" evidence="1">
    <location>
        <begin position="37"/>
        <end position="56"/>
    </location>
</feature>
<feature type="transmembrane region" description="Helical" evidence="1">
    <location>
        <begin position="242"/>
        <end position="263"/>
    </location>
</feature>
<dbReference type="RefSeq" id="WP_029428416.1">
    <property type="nucleotide sequence ID" value="NZ_CP012801.1"/>
</dbReference>
<dbReference type="AlphaFoldDB" id="A0A0P0GEH8"/>
<feature type="transmembrane region" description="Helical" evidence="1">
    <location>
        <begin position="214"/>
        <end position="236"/>
    </location>
</feature>
<evidence type="ECO:0000313" key="3">
    <source>
        <dbReference type="EMBL" id="ALJ58376.1"/>
    </source>
</evidence>
<dbReference type="Proteomes" id="UP000061809">
    <property type="component" value="Chromosome"/>
</dbReference>
<proteinExistence type="predicted"/>
<name>A0A0P0GEH8_9BACE</name>
<evidence type="ECO:0000313" key="4">
    <source>
        <dbReference type="Proteomes" id="UP000061809"/>
    </source>
</evidence>
<dbReference type="KEGG" id="bcel:BcellWH2_01114"/>
<keyword evidence="1" id="KW-0472">Membrane</keyword>
<dbReference type="Pfam" id="PF01757">
    <property type="entry name" value="Acyl_transf_3"/>
    <property type="match status" value="1"/>
</dbReference>
<dbReference type="GO" id="GO:0016020">
    <property type="term" value="C:membrane"/>
    <property type="evidence" value="ECO:0007669"/>
    <property type="project" value="TreeGrafter"/>
</dbReference>
<feature type="transmembrane region" description="Helical" evidence="1">
    <location>
        <begin position="310"/>
        <end position="332"/>
    </location>
</feature>
<feature type="domain" description="Acyltransferase 3" evidence="2">
    <location>
        <begin position="5"/>
        <end position="329"/>
    </location>
</feature>
<feature type="transmembrane region" description="Helical" evidence="1">
    <location>
        <begin position="77"/>
        <end position="101"/>
    </location>
</feature>
<dbReference type="GO" id="GO:0009103">
    <property type="term" value="P:lipopolysaccharide biosynthetic process"/>
    <property type="evidence" value="ECO:0007669"/>
    <property type="project" value="TreeGrafter"/>
</dbReference>
<keyword evidence="3" id="KW-0012">Acyltransferase</keyword>
<sequence length="346" mass="40454">MINTLTSLRFIFALMVFGAHCYTIDKFFDTHFFKEGFVGVSFFFVLSGFIIAYNYQKKFSENKITKRAFWVARIARIYPLHWLTLFIAVALGNYVIASGAIDWLKHFLASLTLTNAYIPKADYFFSFNSPSWSLCCEQLFYLCFPFLIPIAKDYKKLLCVFLVSAILILIGMHFTPETDIKGYWYVNPITRLPDFLAGMLLFQLYDRLKRKNITAYQGSIIEIASIALFLAFYLYAAEIPKVYRYSCYYWFPVAFLLISFSLQKGIVSRLLSNRILVIGGEISYSFYLIHLFVLLSYAEWQKGSNFHIAWYISIPILFCIIVLLSLLSYYYFEKPMNKRIKTLLNK</sequence>
<gene>
    <name evidence="3" type="primary">oatA</name>
    <name evidence="3" type="ORF">BcellWH2_01114</name>
</gene>
<dbReference type="PANTHER" id="PTHR23028">
    <property type="entry name" value="ACETYLTRANSFERASE"/>
    <property type="match status" value="1"/>
</dbReference>
<dbReference type="EC" id="2.3.1.-" evidence="3"/>
<keyword evidence="3" id="KW-0808">Transferase</keyword>
<protein>
    <submittedName>
        <fullName evidence="3">O-acetyltransferase OatA</fullName>
        <ecNumber evidence="3">2.3.1.-</ecNumber>
    </submittedName>
</protein>